<feature type="transmembrane region" description="Helical" evidence="5">
    <location>
        <begin position="117"/>
        <end position="136"/>
    </location>
</feature>
<name>A0A7S3FX97_9EUKA</name>
<evidence type="ECO:0000313" key="6">
    <source>
        <dbReference type="EMBL" id="CAE0238123.1"/>
    </source>
</evidence>
<dbReference type="PANTHER" id="PTHR23291:SF50">
    <property type="entry name" value="PROTEIN LIFEGUARD 4"/>
    <property type="match status" value="1"/>
</dbReference>
<comment type="similarity">
    <text evidence="5">Belongs to the BI1 family.</text>
</comment>
<organism evidence="6">
    <name type="scientific">Palpitomonas bilix</name>
    <dbReference type="NCBI Taxonomy" id="652834"/>
    <lineage>
        <taxon>Eukaryota</taxon>
        <taxon>Eukaryota incertae sedis</taxon>
    </lineage>
</organism>
<feature type="transmembrane region" description="Helical" evidence="5">
    <location>
        <begin position="67"/>
        <end position="88"/>
    </location>
</feature>
<evidence type="ECO:0000256" key="5">
    <source>
        <dbReference type="RuleBase" id="RU004379"/>
    </source>
</evidence>
<dbReference type="InterPro" id="IPR006214">
    <property type="entry name" value="Bax_inhibitor_1-related"/>
</dbReference>
<reference evidence="6" key="1">
    <citation type="submission" date="2021-01" db="EMBL/GenBank/DDBJ databases">
        <authorList>
            <person name="Corre E."/>
            <person name="Pelletier E."/>
            <person name="Niang G."/>
            <person name="Scheremetjew M."/>
            <person name="Finn R."/>
            <person name="Kale V."/>
            <person name="Holt S."/>
            <person name="Cochrane G."/>
            <person name="Meng A."/>
            <person name="Brown T."/>
            <person name="Cohen L."/>
        </authorList>
    </citation>
    <scope>NUCLEOTIDE SEQUENCE</scope>
    <source>
        <strain evidence="6">NIES-2562</strain>
    </source>
</reference>
<evidence type="ECO:0000256" key="1">
    <source>
        <dbReference type="ARBA" id="ARBA00004141"/>
    </source>
</evidence>
<accession>A0A7S3FX97</accession>
<gene>
    <name evidence="6" type="ORF">PBIL07802_LOCUS264</name>
</gene>
<dbReference type="PANTHER" id="PTHR23291">
    <property type="entry name" value="BAX INHIBITOR-RELATED"/>
    <property type="match status" value="1"/>
</dbReference>
<keyword evidence="2 5" id="KW-0812">Transmembrane</keyword>
<dbReference type="Pfam" id="PF01027">
    <property type="entry name" value="Bax1-I"/>
    <property type="match status" value="1"/>
</dbReference>
<dbReference type="AlphaFoldDB" id="A0A7S3FX97"/>
<feature type="transmembrane region" description="Helical" evidence="5">
    <location>
        <begin position="174"/>
        <end position="193"/>
    </location>
</feature>
<feature type="transmembrane region" description="Helical" evidence="5">
    <location>
        <begin position="205"/>
        <end position="223"/>
    </location>
</feature>
<proteinExistence type="inferred from homology"/>
<evidence type="ECO:0000256" key="3">
    <source>
        <dbReference type="ARBA" id="ARBA00022989"/>
    </source>
</evidence>
<feature type="transmembrane region" description="Helical" evidence="5">
    <location>
        <begin position="143"/>
        <end position="168"/>
    </location>
</feature>
<keyword evidence="4 5" id="KW-0472">Membrane</keyword>
<dbReference type="GO" id="GO:0016020">
    <property type="term" value="C:membrane"/>
    <property type="evidence" value="ECO:0007669"/>
    <property type="project" value="UniProtKB-SubCell"/>
</dbReference>
<evidence type="ECO:0000256" key="2">
    <source>
        <dbReference type="ARBA" id="ARBA00022692"/>
    </source>
</evidence>
<sequence>MYSQNSNSGGGAAYYNIDTPSNYDPEGQTLVAQPVDPSIQQQKAAEYVAQYVKDCGKKVRLGFIRKVYVILTMQLLLTVAIVSATMLAGCQALPDPVIPDGTNYTCPAVVYMNNNIWVFWTSFALTIVTMCILFCVRQKHPANLIMLFVFTIFESITVAAVVATYANTNEGRRAVVIAAAVTLALFVSLTIFAAQSKIDFRFIPVLIFSLIWISLIWLLFAFLPWGFSFIYMWGLLGAIIFSLYIIYDTHLVMKRLGPDEW</sequence>
<comment type="subcellular location">
    <subcellularLocation>
        <location evidence="1">Membrane</location>
        <topology evidence="1">Multi-pass membrane protein</topology>
    </subcellularLocation>
</comment>
<dbReference type="EMBL" id="HBIB01000426">
    <property type="protein sequence ID" value="CAE0238123.1"/>
    <property type="molecule type" value="Transcribed_RNA"/>
</dbReference>
<evidence type="ECO:0000256" key="4">
    <source>
        <dbReference type="ARBA" id="ARBA00023136"/>
    </source>
</evidence>
<keyword evidence="3 5" id="KW-1133">Transmembrane helix</keyword>
<protein>
    <submittedName>
        <fullName evidence="6">Uncharacterized protein</fullName>
    </submittedName>
</protein>
<feature type="transmembrane region" description="Helical" evidence="5">
    <location>
        <begin position="229"/>
        <end position="247"/>
    </location>
</feature>